<reference evidence="1 2" key="1">
    <citation type="submission" date="2015-10" db="EMBL/GenBank/DDBJ databases">
        <title>Full genome of DAOMC 229536 Phialocephala scopiformis, a fungal endophyte of spruce producing the potent anti-insectan compound rugulosin.</title>
        <authorList>
            <consortium name="DOE Joint Genome Institute"/>
            <person name="Walker A.K."/>
            <person name="Frasz S.L."/>
            <person name="Seifert K.A."/>
            <person name="Miller J.D."/>
            <person name="Mondo S.J."/>
            <person name="Labutti K."/>
            <person name="Lipzen A."/>
            <person name="Dockter R."/>
            <person name="Kennedy M."/>
            <person name="Grigoriev I.V."/>
            <person name="Spatafora J.W."/>
        </authorList>
    </citation>
    <scope>NUCLEOTIDE SEQUENCE [LARGE SCALE GENOMIC DNA]</scope>
    <source>
        <strain evidence="1 2">CBS 120377</strain>
    </source>
</reference>
<sequence length="276" mass="32202">MAETRIFPDKNLVSTSSLENLPKELHSLIFQALPDCASLQALVQASPSYHASYISQRQHILSRVLLNELGLDGLYLAFALEQVCILPWLQRDYEEQLHLFHQSFFGHFFKRFLDSATTDWTPDTDLDTLTWICRRHWLIRSVALEYIADKIKVNPLTGNVVRNGQPATAEECRRKYRALYHFEIYRCLFVSYTLTGDTEDAYYYQQRVQLGGWEYGTSMRYLPNIDVCDAEGVACVRKFLSSQYMKRMTTDCREELQRLEDHPPDWNPISKGIYGF</sequence>
<evidence type="ECO:0008006" key="3">
    <source>
        <dbReference type="Google" id="ProtNLM"/>
    </source>
</evidence>
<dbReference type="Proteomes" id="UP000070700">
    <property type="component" value="Unassembled WGS sequence"/>
</dbReference>
<dbReference type="RefSeq" id="XP_018068197.1">
    <property type="nucleotide sequence ID" value="XM_018205377.1"/>
</dbReference>
<dbReference type="InParanoid" id="A0A194X1X5"/>
<accession>A0A194X1X5</accession>
<keyword evidence="2" id="KW-1185">Reference proteome</keyword>
<proteinExistence type="predicted"/>
<dbReference type="AlphaFoldDB" id="A0A194X1X5"/>
<name>A0A194X1X5_MOLSC</name>
<dbReference type="KEGG" id="psco:LY89DRAFT_148688"/>
<dbReference type="OrthoDB" id="5304511at2759"/>
<evidence type="ECO:0000313" key="1">
    <source>
        <dbReference type="EMBL" id="KUJ13842.1"/>
    </source>
</evidence>
<evidence type="ECO:0000313" key="2">
    <source>
        <dbReference type="Proteomes" id="UP000070700"/>
    </source>
</evidence>
<protein>
    <recommendedName>
        <fullName evidence="3">F-box domain-containing protein</fullName>
    </recommendedName>
</protein>
<dbReference type="EMBL" id="KQ947421">
    <property type="protein sequence ID" value="KUJ13842.1"/>
    <property type="molecule type" value="Genomic_DNA"/>
</dbReference>
<organism evidence="1 2">
    <name type="scientific">Mollisia scopiformis</name>
    <name type="common">Conifer needle endophyte fungus</name>
    <name type="synonym">Phialocephala scopiformis</name>
    <dbReference type="NCBI Taxonomy" id="149040"/>
    <lineage>
        <taxon>Eukaryota</taxon>
        <taxon>Fungi</taxon>
        <taxon>Dikarya</taxon>
        <taxon>Ascomycota</taxon>
        <taxon>Pezizomycotina</taxon>
        <taxon>Leotiomycetes</taxon>
        <taxon>Helotiales</taxon>
        <taxon>Mollisiaceae</taxon>
        <taxon>Mollisia</taxon>
    </lineage>
</organism>
<dbReference type="GeneID" id="28815103"/>
<gene>
    <name evidence="1" type="ORF">LY89DRAFT_148688</name>
</gene>